<dbReference type="AlphaFoldDB" id="A0A915E672"/>
<organism evidence="1 2">
    <name type="scientific">Ditylenchus dipsaci</name>
    <dbReference type="NCBI Taxonomy" id="166011"/>
    <lineage>
        <taxon>Eukaryota</taxon>
        <taxon>Metazoa</taxon>
        <taxon>Ecdysozoa</taxon>
        <taxon>Nematoda</taxon>
        <taxon>Chromadorea</taxon>
        <taxon>Rhabditida</taxon>
        <taxon>Tylenchina</taxon>
        <taxon>Tylenchomorpha</taxon>
        <taxon>Sphaerularioidea</taxon>
        <taxon>Anguinidae</taxon>
        <taxon>Anguininae</taxon>
        <taxon>Ditylenchus</taxon>
    </lineage>
</organism>
<dbReference type="Proteomes" id="UP000887574">
    <property type="component" value="Unplaced"/>
</dbReference>
<protein>
    <submittedName>
        <fullName evidence="2">Uncharacterized protein</fullName>
    </submittedName>
</protein>
<accession>A0A915E672</accession>
<keyword evidence="1" id="KW-1185">Reference proteome</keyword>
<name>A0A915E672_9BILA</name>
<dbReference type="WBParaSite" id="jg3258">
    <property type="protein sequence ID" value="jg3258"/>
    <property type="gene ID" value="jg3258"/>
</dbReference>
<sequence>MSATVRHSFLGMPGNKLGGCYSLLADEKTVQALGVSTSQVFLLKLHIVNMTTQQEIQQEVEATKILQEGIPVQRVKRAKIAEPSSIVVDEHKILTYKGRRAGLCAALLGSIKKGIDSKINNR</sequence>
<reference evidence="2" key="1">
    <citation type="submission" date="2022-11" db="UniProtKB">
        <authorList>
            <consortium name="WormBaseParasite"/>
        </authorList>
    </citation>
    <scope>IDENTIFICATION</scope>
</reference>
<proteinExistence type="predicted"/>
<evidence type="ECO:0000313" key="2">
    <source>
        <dbReference type="WBParaSite" id="jg3258"/>
    </source>
</evidence>
<evidence type="ECO:0000313" key="1">
    <source>
        <dbReference type="Proteomes" id="UP000887574"/>
    </source>
</evidence>